<evidence type="ECO:0000256" key="1">
    <source>
        <dbReference type="SAM" id="MobiDB-lite"/>
    </source>
</evidence>
<keyword evidence="3" id="KW-1185">Reference proteome</keyword>
<name>A0A4S2N0L2_9PEZI</name>
<dbReference type="AlphaFoldDB" id="A0A4S2N0L2"/>
<dbReference type="InterPro" id="IPR011333">
    <property type="entry name" value="SKP1/BTB/POZ_sf"/>
</dbReference>
<evidence type="ECO:0000313" key="2">
    <source>
        <dbReference type="EMBL" id="TGZ82638.1"/>
    </source>
</evidence>
<proteinExistence type="predicted"/>
<dbReference type="InParanoid" id="A0A4S2N0L2"/>
<gene>
    <name evidence="2" type="ORF">EX30DRAFT_193564</name>
</gene>
<organism evidence="2 3">
    <name type="scientific">Ascodesmis nigricans</name>
    <dbReference type="NCBI Taxonomy" id="341454"/>
    <lineage>
        <taxon>Eukaryota</taxon>
        <taxon>Fungi</taxon>
        <taxon>Dikarya</taxon>
        <taxon>Ascomycota</taxon>
        <taxon>Pezizomycotina</taxon>
        <taxon>Pezizomycetes</taxon>
        <taxon>Pezizales</taxon>
        <taxon>Ascodesmidaceae</taxon>
        <taxon>Ascodesmis</taxon>
    </lineage>
</organism>
<feature type="region of interest" description="Disordered" evidence="1">
    <location>
        <begin position="170"/>
        <end position="237"/>
    </location>
</feature>
<feature type="compositionally biased region" description="Acidic residues" evidence="1">
    <location>
        <begin position="193"/>
        <end position="204"/>
    </location>
</feature>
<dbReference type="CDD" id="cd18186">
    <property type="entry name" value="BTB_POZ_ZBTB_KLHL-like"/>
    <property type="match status" value="1"/>
</dbReference>
<dbReference type="OrthoDB" id="5275938at2759"/>
<reference evidence="2 3" key="1">
    <citation type="submission" date="2019-04" db="EMBL/GenBank/DDBJ databases">
        <title>Comparative genomics and transcriptomics to analyze fruiting body development in filamentous ascomycetes.</title>
        <authorList>
            <consortium name="DOE Joint Genome Institute"/>
            <person name="Lutkenhaus R."/>
            <person name="Traeger S."/>
            <person name="Breuer J."/>
            <person name="Kuo A."/>
            <person name="Lipzen A."/>
            <person name="Pangilinan J."/>
            <person name="Dilworth D."/>
            <person name="Sandor L."/>
            <person name="Poggeler S."/>
            <person name="Barry K."/>
            <person name="Grigoriev I.V."/>
            <person name="Nowrousian M."/>
        </authorList>
    </citation>
    <scope>NUCLEOTIDE SEQUENCE [LARGE SCALE GENOMIC DNA]</scope>
    <source>
        <strain evidence="2 3">CBS 389.68</strain>
    </source>
</reference>
<protein>
    <recommendedName>
        <fullName evidence="4">BTB domain-containing protein</fullName>
    </recommendedName>
</protein>
<evidence type="ECO:0000313" key="3">
    <source>
        <dbReference type="Proteomes" id="UP000298138"/>
    </source>
</evidence>
<dbReference type="Proteomes" id="UP000298138">
    <property type="component" value="Unassembled WGS sequence"/>
</dbReference>
<dbReference type="EMBL" id="ML220115">
    <property type="protein sequence ID" value="TGZ82638.1"/>
    <property type="molecule type" value="Genomic_DNA"/>
</dbReference>
<accession>A0A4S2N0L2</accession>
<evidence type="ECO:0008006" key="4">
    <source>
        <dbReference type="Google" id="ProtNLM"/>
    </source>
</evidence>
<dbReference type="SUPFAM" id="SSF54695">
    <property type="entry name" value="POZ domain"/>
    <property type="match status" value="1"/>
</dbReference>
<dbReference type="STRING" id="341454.A0A4S2N0L2"/>
<feature type="compositionally biased region" description="Polar residues" evidence="1">
    <location>
        <begin position="213"/>
        <end position="222"/>
    </location>
</feature>
<sequence>MTNYPSTPTIEIDPRGDVLLQTPTTSFLVASKCLTLASPVFSAMLHGHFLEASSLSTTGSVTISVDDDPEILCIIFNILHYRHRQVPSSLTSAQLLELAVVADKYDLADAIHPAYLTWRGDPKTMGVGPGVPAPARIFIAWVFRDREWFYVATRYTLLHCCLEEALEEGRWGGEGEVDEEDGFSDAREGKHDDEEEEDEEEPESEPYHDDPEQSTPTQSSPNQRRKRAPDQPPRKHGRLCIYNSLLSEMTPPIPDKVIGTSSLLSLFPPPLTLGSQHSPKTPLDSARHLDLPLVPPNPLSIAHPLLLLNPRFPPSNAVPASPLRAVQLPLDRVPAVSDDEIGPVGKWEAEGKSPEYWVCAEGARGEY</sequence>
<dbReference type="Gene3D" id="3.30.710.10">
    <property type="entry name" value="Potassium Channel Kv1.1, Chain A"/>
    <property type="match status" value="1"/>
</dbReference>